<reference evidence="2 3" key="1">
    <citation type="submission" date="2011-02" db="EMBL/GenBank/DDBJ databases">
        <title>The Genome Sequence of Sphaeroforma arctica JP610.</title>
        <authorList>
            <consortium name="The Broad Institute Genome Sequencing Platform"/>
            <person name="Russ C."/>
            <person name="Cuomo C."/>
            <person name="Young S.K."/>
            <person name="Zeng Q."/>
            <person name="Gargeya S."/>
            <person name="Alvarado L."/>
            <person name="Berlin A."/>
            <person name="Chapman S.B."/>
            <person name="Chen Z."/>
            <person name="Freedman E."/>
            <person name="Gellesch M."/>
            <person name="Goldberg J."/>
            <person name="Griggs A."/>
            <person name="Gujja S."/>
            <person name="Heilman E."/>
            <person name="Heiman D."/>
            <person name="Howarth C."/>
            <person name="Mehta T."/>
            <person name="Neiman D."/>
            <person name="Pearson M."/>
            <person name="Roberts A."/>
            <person name="Saif S."/>
            <person name="Shea T."/>
            <person name="Shenoy N."/>
            <person name="Sisk P."/>
            <person name="Stolte C."/>
            <person name="Sykes S."/>
            <person name="White J."/>
            <person name="Yandava C."/>
            <person name="Burger G."/>
            <person name="Gray M.W."/>
            <person name="Holland P.W.H."/>
            <person name="King N."/>
            <person name="Lang F.B.F."/>
            <person name="Roger A.J."/>
            <person name="Ruiz-Trillo I."/>
            <person name="Haas B."/>
            <person name="Nusbaum C."/>
            <person name="Birren B."/>
        </authorList>
    </citation>
    <scope>NUCLEOTIDE SEQUENCE [LARGE SCALE GENOMIC DNA]</scope>
    <source>
        <strain evidence="2 3">JP610</strain>
    </source>
</reference>
<gene>
    <name evidence="2" type="ORF">SARC_13503</name>
</gene>
<dbReference type="AlphaFoldDB" id="A0A0L0FB21"/>
<evidence type="ECO:0000313" key="3">
    <source>
        <dbReference type="Proteomes" id="UP000054560"/>
    </source>
</evidence>
<dbReference type="GeneID" id="25914007"/>
<name>A0A0L0FB21_9EUKA</name>
<keyword evidence="3" id="KW-1185">Reference proteome</keyword>
<feature type="region of interest" description="Disordered" evidence="1">
    <location>
        <begin position="85"/>
        <end position="124"/>
    </location>
</feature>
<feature type="compositionally biased region" description="Polar residues" evidence="1">
    <location>
        <begin position="85"/>
        <end position="96"/>
    </location>
</feature>
<accession>A0A0L0FB21</accession>
<dbReference type="Proteomes" id="UP000054560">
    <property type="component" value="Unassembled WGS sequence"/>
</dbReference>
<evidence type="ECO:0000313" key="2">
    <source>
        <dbReference type="EMBL" id="KNC73939.1"/>
    </source>
</evidence>
<proteinExistence type="predicted"/>
<organism evidence="2 3">
    <name type="scientific">Sphaeroforma arctica JP610</name>
    <dbReference type="NCBI Taxonomy" id="667725"/>
    <lineage>
        <taxon>Eukaryota</taxon>
        <taxon>Ichthyosporea</taxon>
        <taxon>Ichthyophonida</taxon>
        <taxon>Sphaeroforma</taxon>
    </lineage>
</organism>
<feature type="compositionally biased region" description="Basic and acidic residues" evidence="1">
    <location>
        <begin position="103"/>
        <end position="116"/>
    </location>
</feature>
<protein>
    <submittedName>
        <fullName evidence="2">Uncharacterized protein</fullName>
    </submittedName>
</protein>
<dbReference type="RefSeq" id="XP_014147841.1">
    <property type="nucleotide sequence ID" value="XM_014292366.1"/>
</dbReference>
<evidence type="ECO:0000256" key="1">
    <source>
        <dbReference type="SAM" id="MobiDB-lite"/>
    </source>
</evidence>
<sequence>MYTTSHTNLSEKFSEYQNLISGMYGIAEKHGRVDFVKKLLPIVEMMVPNFEGHSDRELLAELARGLNNYVNRLADKNVPVDDLYQDSSQVARQPSGQAKKRAHGYEAKRKPKRLPDHSTNTGKF</sequence>
<dbReference type="EMBL" id="KQ244963">
    <property type="protein sequence ID" value="KNC73939.1"/>
    <property type="molecule type" value="Genomic_DNA"/>
</dbReference>